<accession>A0ABU1JPN7</accession>
<sequence>MAHETDRSVVLAEQSGRWGPVELVVTQEDIRAVTTWRMREARHAVIVHLGGPMRRLETELDGTGASPEPPSAGDIWVVPAGRAYASRARGGTIRYGVLYVDPQLLARVAGPGADITPRLGHRDEFLYRSVERLAGLIGRGDDLSTTLGDSLGQAAALHLADGYRADARTGAGSRPGPQLTERAAARLRDHIHAHLGDRIGLEALADLAGMSPHVLLVAFRRAFGTTPAQYVIAQRLRRARWLLTHSASDITAIALETGFASHSHLTTAFRRHVGLTPRDFRRRWRDDA</sequence>
<evidence type="ECO:0000313" key="6">
    <source>
        <dbReference type="Proteomes" id="UP001262410"/>
    </source>
</evidence>
<evidence type="ECO:0000256" key="1">
    <source>
        <dbReference type="ARBA" id="ARBA00023015"/>
    </source>
</evidence>
<gene>
    <name evidence="5" type="ORF">E9232_002019</name>
</gene>
<dbReference type="RefSeq" id="WP_309793790.1">
    <property type="nucleotide sequence ID" value="NZ_JAVDPW010000003.1"/>
</dbReference>
<keyword evidence="2" id="KW-0238">DNA-binding</keyword>
<dbReference type="InterPro" id="IPR018060">
    <property type="entry name" value="HTH_AraC"/>
</dbReference>
<evidence type="ECO:0000256" key="2">
    <source>
        <dbReference type="ARBA" id="ARBA00023125"/>
    </source>
</evidence>
<feature type="domain" description="HTH araC/xylS-type" evidence="4">
    <location>
        <begin position="185"/>
        <end position="283"/>
    </location>
</feature>
<dbReference type="InterPro" id="IPR050204">
    <property type="entry name" value="AraC_XylS_family_regulators"/>
</dbReference>
<dbReference type="Gene3D" id="1.10.10.60">
    <property type="entry name" value="Homeodomain-like"/>
    <property type="match status" value="1"/>
</dbReference>
<organism evidence="5 6">
    <name type="scientific">Inquilinus ginsengisoli</name>
    <dbReference type="NCBI Taxonomy" id="363840"/>
    <lineage>
        <taxon>Bacteria</taxon>
        <taxon>Pseudomonadati</taxon>
        <taxon>Pseudomonadota</taxon>
        <taxon>Alphaproteobacteria</taxon>
        <taxon>Rhodospirillales</taxon>
        <taxon>Rhodospirillaceae</taxon>
        <taxon>Inquilinus</taxon>
    </lineage>
</organism>
<comment type="caution">
    <text evidence="5">The sequence shown here is derived from an EMBL/GenBank/DDBJ whole genome shotgun (WGS) entry which is preliminary data.</text>
</comment>
<proteinExistence type="predicted"/>
<dbReference type="InterPro" id="IPR018062">
    <property type="entry name" value="HTH_AraC-typ_CS"/>
</dbReference>
<reference evidence="5 6" key="1">
    <citation type="submission" date="2023-07" db="EMBL/GenBank/DDBJ databases">
        <title>Sorghum-associated microbial communities from plants grown in Nebraska, USA.</title>
        <authorList>
            <person name="Schachtman D."/>
        </authorList>
    </citation>
    <scope>NUCLEOTIDE SEQUENCE [LARGE SCALE GENOMIC DNA]</scope>
    <source>
        <strain evidence="5 6">584</strain>
    </source>
</reference>
<dbReference type="PANTHER" id="PTHR46796">
    <property type="entry name" value="HTH-TYPE TRANSCRIPTIONAL ACTIVATOR RHAS-RELATED"/>
    <property type="match status" value="1"/>
</dbReference>
<dbReference type="SMART" id="SM00342">
    <property type="entry name" value="HTH_ARAC"/>
    <property type="match status" value="1"/>
</dbReference>
<dbReference type="PROSITE" id="PS01124">
    <property type="entry name" value="HTH_ARAC_FAMILY_2"/>
    <property type="match status" value="1"/>
</dbReference>
<dbReference type="SUPFAM" id="SSF46689">
    <property type="entry name" value="Homeodomain-like"/>
    <property type="match status" value="2"/>
</dbReference>
<name>A0ABU1JPN7_9PROT</name>
<dbReference type="InterPro" id="IPR009057">
    <property type="entry name" value="Homeodomain-like_sf"/>
</dbReference>
<keyword evidence="3" id="KW-0804">Transcription</keyword>
<dbReference type="Pfam" id="PF12833">
    <property type="entry name" value="HTH_18"/>
    <property type="match status" value="1"/>
</dbReference>
<dbReference type="EMBL" id="JAVDPW010000003">
    <property type="protein sequence ID" value="MDR6289504.1"/>
    <property type="molecule type" value="Genomic_DNA"/>
</dbReference>
<keyword evidence="1" id="KW-0805">Transcription regulation</keyword>
<evidence type="ECO:0000313" key="5">
    <source>
        <dbReference type="EMBL" id="MDR6289504.1"/>
    </source>
</evidence>
<dbReference type="PROSITE" id="PS00041">
    <property type="entry name" value="HTH_ARAC_FAMILY_1"/>
    <property type="match status" value="1"/>
</dbReference>
<dbReference type="Proteomes" id="UP001262410">
    <property type="component" value="Unassembled WGS sequence"/>
</dbReference>
<evidence type="ECO:0000256" key="3">
    <source>
        <dbReference type="ARBA" id="ARBA00023163"/>
    </source>
</evidence>
<protein>
    <submittedName>
        <fullName evidence="5">AraC family transcriptional regulator</fullName>
    </submittedName>
</protein>
<evidence type="ECO:0000259" key="4">
    <source>
        <dbReference type="PROSITE" id="PS01124"/>
    </source>
</evidence>
<keyword evidence="6" id="KW-1185">Reference proteome</keyword>